<dbReference type="PANTHER" id="PTHR33273:SF2">
    <property type="entry name" value="ENDONUCLEASE_EXONUCLEASE_PHOSPHATASE DOMAIN-CONTAINING PROTEIN"/>
    <property type="match status" value="1"/>
</dbReference>
<evidence type="ECO:0000256" key="1">
    <source>
        <dbReference type="SAM" id="MobiDB-lite"/>
    </source>
</evidence>
<proteinExistence type="predicted"/>
<dbReference type="PANTHER" id="PTHR33273">
    <property type="entry name" value="DOMAIN-CONTAINING PROTEIN, PUTATIVE-RELATED"/>
    <property type="match status" value="1"/>
</dbReference>
<evidence type="ECO:0000313" key="3">
    <source>
        <dbReference type="EMBL" id="MBY14205.1"/>
    </source>
</evidence>
<dbReference type="EMBL" id="GGMR01001586">
    <property type="protein sequence ID" value="MBY14205.1"/>
    <property type="molecule type" value="Transcribed_RNA"/>
</dbReference>
<dbReference type="AlphaFoldDB" id="A0A2S2NAP0"/>
<feature type="region of interest" description="Disordered" evidence="1">
    <location>
        <begin position="1"/>
        <end position="37"/>
    </location>
</feature>
<feature type="domain" description="Pre-C2HC" evidence="2">
    <location>
        <begin position="169"/>
        <end position="236"/>
    </location>
</feature>
<gene>
    <name evidence="3" type="ORF">g.19080</name>
</gene>
<dbReference type="InterPro" id="IPR006579">
    <property type="entry name" value="Pre_C2HC_dom"/>
</dbReference>
<reference evidence="3" key="1">
    <citation type="submission" date="2018-04" db="EMBL/GenBank/DDBJ databases">
        <title>Transcriptome of Schizaphis graminum biotype I.</title>
        <authorList>
            <person name="Scully E.D."/>
            <person name="Geib S.M."/>
            <person name="Palmer N.A."/>
            <person name="Koch K."/>
            <person name="Bradshaw J."/>
            <person name="Heng-Moss T."/>
            <person name="Sarath G."/>
        </authorList>
    </citation>
    <scope>NUCLEOTIDE SEQUENCE</scope>
</reference>
<accession>A0A2S2NAP0</accession>
<dbReference type="SMART" id="SM00596">
    <property type="entry name" value="PRE_C2HC"/>
    <property type="match status" value="1"/>
</dbReference>
<sequence>MSTNKNTHKIGANLPSPRITSKRHLSNSSLSPNQNDKKSKFFVSPNKFAVLANNCENSDVSTPSTCSKVESTISPHADLDIDPPAPPVYIKNIANFSAFNSTLTSITGPNAYTCKSSASHLIVQPSGRNSFNKIVTHLNETDASFHSFSPRFRRPYRVVIRNLHPSTLVTDISSTLEELGHQVKHIHNAKDKKKGPLPLFFVEIYPNEKNKDIHNIKSLLNTKVVIEKPHKKSYSRPQCHNCQEFGHTHNYCNHVSRCVKCGAEHHTSDCTKDPKSPAKCALCSGDHTANFRGCPVYTKTQIKIRSSKSLPAKVPVSNHHSAPKSYDEATKIQNSSTDHISAILSNFITNLNSLVTPLITLLSSVLNALIPISSLSP</sequence>
<organism evidence="3">
    <name type="scientific">Schizaphis graminum</name>
    <name type="common">Green bug aphid</name>
    <dbReference type="NCBI Taxonomy" id="13262"/>
    <lineage>
        <taxon>Eukaryota</taxon>
        <taxon>Metazoa</taxon>
        <taxon>Ecdysozoa</taxon>
        <taxon>Arthropoda</taxon>
        <taxon>Hexapoda</taxon>
        <taxon>Insecta</taxon>
        <taxon>Pterygota</taxon>
        <taxon>Neoptera</taxon>
        <taxon>Paraneoptera</taxon>
        <taxon>Hemiptera</taxon>
        <taxon>Sternorrhyncha</taxon>
        <taxon>Aphidomorpha</taxon>
        <taxon>Aphidoidea</taxon>
        <taxon>Aphididae</taxon>
        <taxon>Aphidini</taxon>
        <taxon>Schizaphis</taxon>
    </lineage>
</organism>
<dbReference type="Pfam" id="PF07530">
    <property type="entry name" value="PRE_C2HC"/>
    <property type="match status" value="1"/>
</dbReference>
<evidence type="ECO:0000259" key="2">
    <source>
        <dbReference type="SMART" id="SM00596"/>
    </source>
</evidence>
<protein>
    <submittedName>
        <fullName evidence="3">Nucleic-acid-binding protein</fullName>
    </submittedName>
</protein>
<name>A0A2S2NAP0_SCHGA</name>